<proteinExistence type="predicted"/>
<evidence type="ECO:0000313" key="1">
    <source>
        <dbReference type="EMBL" id="XCH43662.1"/>
    </source>
</evidence>
<name>A0AAU8GPP7_9VIRU</name>
<accession>A0AAU8GPP7</accession>
<protein>
    <submittedName>
        <fullName evidence="1">Uncharacterized protein</fullName>
    </submittedName>
</protein>
<dbReference type="EMBL" id="PP750966">
    <property type="protein sequence ID" value="XCH43662.1"/>
    <property type="molecule type" value="Genomic_DNA"/>
</dbReference>
<sequence length="148" mass="16414">MTDANRPWWADPEAVQFWCEQQQFDATLAYFDGLTKAIEHRIAYAAADPAVAASDALCALDMLWFRPKVVIGAWGGEAVRNLPEPLPFQLDDPARVMVCACTHPYTAHDPEYGCQGDCVECPPGPQTSQRHDCYCAGFKYSHDDDGSE</sequence>
<gene>
    <name evidence="1" type="primary">53</name>
    <name evidence="1" type="ORF">SEA_PHARB_53</name>
</gene>
<organism evidence="1">
    <name type="scientific">Mycobacterium phage Pharb</name>
    <dbReference type="NCBI Taxonomy" id="3136626"/>
    <lineage>
        <taxon>Viruses</taxon>
    </lineage>
</organism>
<reference evidence="1" key="1">
    <citation type="submission" date="2024-04" db="EMBL/GenBank/DDBJ databases">
        <authorList>
            <person name="Bains C."/>
            <person name="Hallett B."/>
            <person name="Lee H."/>
            <person name="Redzematovic E."/>
            <person name="Hutchison K.W."/>
            <person name="Molloy S.D."/>
            <person name="Viland M.D."/>
            <person name="Lewis C.M."/>
            <person name="Garlena R.A."/>
            <person name="Russell D.A."/>
            <person name="Jacobs-Sera D."/>
            <person name="Hatfull G.F."/>
        </authorList>
    </citation>
    <scope>NUCLEOTIDE SEQUENCE</scope>
</reference>